<dbReference type="AlphaFoldDB" id="A0A5N4EI30"/>
<reference evidence="1 2" key="1">
    <citation type="journal article" date="2019" name="Mol. Ecol. Resour.">
        <title>Improving Illumina assemblies with Hi-C and long reads: an example with the North African dromedary.</title>
        <authorList>
            <person name="Elbers J.P."/>
            <person name="Rogers M.F."/>
            <person name="Perelman P.L."/>
            <person name="Proskuryakova A.A."/>
            <person name="Serdyukova N.A."/>
            <person name="Johnson W.E."/>
            <person name="Horin P."/>
            <person name="Corander J."/>
            <person name="Murphy D."/>
            <person name="Burger P.A."/>
        </authorList>
    </citation>
    <scope>NUCLEOTIDE SEQUENCE [LARGE SCALE GENOMIC DNA]</scope>
    <source>
        <strain evidence="1">Drom800</strain>
        <tissue evidence="1">Blood</tissue>
    </source>
</reference>
<evidence type="ECO:0000313" key="1">
    <source>
        <dbReference type="EMBL" id="KAB1283037.1"/>
    </source>
</evidence>
<gene>
    <name evidence="1" type="ORF">Cadr_000000976</name>
</gene>
<dbReference type="EMBL" id="JWIN03000001">
    <property type="protein sequence ID" value="KAB1283037.1"/>
    <property type="molecule type" value="Genomic_DNA"/>
</dbReference>
<dbReference type="Proteomes" id="UP000299084">
    <property type="component" value="Unassembled WGS sequence"/>
</dbReference>
<accession>A0A5N4EI30</accession>
<name>A0A5N4EI30_CAMDR</name>
<proteinExistence type="predicted"/>
<evidence type="ECO:0000313" key="2">
    <source>
        <dbReference type="Proteomes" id="UP000299084"/>
    </source>
</evidence>
<organism evidence="1 2">
    <name type="scientific">Camelus dromedarius</name>
    <name type="common">Dromedary</name>
    <name type="synonym">Arabian camel</name>
    <dbReference type="NCBI Taxonomy" id="9838"/>
    <lineage>
        <taxon>Eukaryota</taxon>
        <taxon>Metazoa</taxon>
        <taxon>Chordata</taxon>
        <taxon>Craniata</taxon>
        <taxon>Vertebrata</taxon>
        <taxon>Euteleostomi</taxon>
        <taxon>Mammalia</taxon>
        <taxon>Eutheria</taxon>
        <taxon>Laurasiatheria</taxon>
        <taxon>Artiodactyla</taxon>
        <taxon>Tylopoda</taxon>
        <taxon>Camelidae</taxon>
        <taxon>Camelus</taxon>
    </lineage>
</organism>
<sequence length="71" mass="8059">MYGKPVDSTDEVSARRPCGWRINIKRWIRSYILKSIIEDADEPGVYILKTLVYNPGGVHQNGIVKESISKP</sequence>
<comment type="caution">
    <text evidence="1">The sequence shown here is derived from an EMBL/GenBank/DDBJ whole genome shotgun (WGS) entry which is preliminary data.</text>
</comment>
<keyword evidence="2" id="KW-1185">Reference proteome</keyword>
<protein>
    <submittedName>
        <fullName evidence="1">Uncharacterized protein</fullName>
    </submittedName>
</protein>